<reference evidence="1 2" key="1">
    <citation type="journal article" date="2024" name="G3 (Bethesda)">
        <title>Genome assembly of Hibiscus sabdariffa L. provides insights into metabolisms of medicinal natural products.</title>
        <authorList>
            <person name="Kim T."/>
        </authorList>
    </citation>
    <scope>NUCLEOTIDE SEQUENCE [LARGE SCALE GENOMIC DNA]</scope>
    <source>
        <strain evidence="1">TK-2024</strain>
        <tissue evidence="1">Old leaves</tissue>
    </source>
</reference>
<evidence type="ECO:0000313" key="2">
    <source>
        <dbReference type="Proteomes" id="UP001472677"/>
    </source>
</evidence>
<accession>A0ABR2EW19</accession>
<keyword evidence="2" id="KW-1185">Reference proteome</keyword>
<comment type="caution">
    <text evidence="1">The sequence shown here is derived from an EMBL/GenBank/DDBJ whole genome shotgun (WGS) entry which is preliminary data.</text>
</comment>
<sequence length="88" mass="10127">MKKSNSCHAHDTFFPPIPTQQQAQFLSVWGDSQNVSALANSVLRLRFLDYRELCKWRTGCVWEQKSSAQAKPIKWRMGPGIHCPPRNI</sequence>
<dbReference type="Proteomes" id="UP001472677">
    <property type="component" value="Unassembled WGS sequence"/>
</dbReference>
<name>A0ABR2EW19_9ROSI</name>
<gene>
    <name evidence="1" type="ORF">V6N12_059106</name>
</gene>
<proteinExistence type="predicted"/>
<protein>
    <submittedName>
        <fullName evidence="1">Uncharacterized protein</fullName>
    </submittedName>
</protein>
<evidence type="ECO:0000313" key="1">
    <source>
        <dbReference type="EMBL" id="KAK8565548.1"/>
    </source>
</evidence>
<organism evidence="1 2">
    <name type="scientific">Hibiscus sabdariffa</name>
    <name type="common">roselle</name>
    <dbReference type="NCBI Taxonomy" id="183260"/>
    <lineage>
        <taxon>Eukaryota</taxon>
        <taxon>Viridiplantae</taxon>
        <taxon>Streptophyta</taxon>
        <taxon>Embryophyta</taxon>
        <taxon>Tracheophyta</taxon>
        <taxon>Spermatophyta</taxon>
        <taxon>Magnoliopsida</taxon>
        <taxon>eudicotyledons</taxon>
        <taxon>Gunneridae</taxon>
        <taxon>Pentapetalae</taxon>
        <taxon>rosids</taxon>
        <taxon>malvids</taxon>
        <taxon>Malvales</taxon>
        <taxon>Malvaceae</taxon>
        <taxon>Malvoideae</taxon>
        <taxon>Hibiscus</taxon>
    </lineage>
</organism>
<dbReference type="EMBL" id="JBBPBM010000010">
    <property type="protein sequence ID" value="KAK8565548.1"/>
    <property type="molecule type" value="Genomic_DNA"/>
</dbReference>